<dbReference type="AlphaFoldDB" id="A0A388KEB0"/>
<feature type="compositionally biased region" description="Polar residues" evidence="2">
    <location>
        <begin position="448"/>
        <end position="458"/>
    </location>
</feature>
<feature type="compositionally biased region" description="Acidic residues" evidence="2">
    <location>
        <begin position="469"/>
        <end position="481"/>
    </location>
</feature>
<proteinExistence type="inferred from homology"/>
<dbReference type="OrthoDB" id="726732at2759"/>
<feature type="compositionally biased region" description="Basic and acidic residues" evidence="2">
    <location>
        <begin position="604"/>
        <end position="633"/>
    </location>
</feature>
<protein>
    <submittedName>
        <fullName evidence="3">Uncharacterized protein</fullName>
    </submittedName>
</protein>
<feature type="compositionally biased region" description="Basic and acidic residues" evidence="2">
    <location>
        <begin position="761"/>
        <end position="770"/>
    </location>
</feature>
<feature type="compositionally biased region" description="Basic residues" evidence="2">
    <location>
        <begin position="1242"/>
        <end position="1270"/>
    </location>
</feature>
<dbReference type="PANTHER" id="PTHR14363">
    <property type="entry name" value="HEPARANASE-RELATED"/>
    <property type="match status" value="1"/>
</dbReference>
<dbReference type="InterPro" id="IPR005199">
    <property type="entry name" value="Glyco_hydro_79"/>
</dbReference>
<comment type="caution">
    <text evidence="3">The sequence shown here is derived from an EMBL/GenBank/DDBJ whole genome shotgun (WGS) entry which is preliminary data.</text>
</comment>
<evidence type="ECO:0000313" key="3">
    <source>
        <dbReference type="EMBL" id="GBG68394.1"/>
    </source>
</evidence>
<feature type="compositionally biased region" description="Acidic residues" evidence="2">
    <location>
        <begin position="1192"/>
        <end position="1222"/>
    </location>
</feature>
<feature type="compositionally biased region" description="Basic and acidic residues" evidence="2">
    <location>
        <begin position="459"/>
        <end position="468"/>
    </location>
</feature>
<feature type="region of interest" description="Disordered" evidence="2">
    <location>
        <begin position="826"/>
        <end position="847"/>
    </location>
</feature>
<feature type="region of interest" description="Disordered" evidence="2">
    <location>
        <begin position="604"/>
        <end position="635"/>
    </location>
</feature>
<dbReference type="Pfam" id="PF03662">
    <property type="entry name" value="Glyco_hydro_79n"/>
    <property type="match status" value="2"/>
</dbReference>
<feature type="region of interest" description="Disordered" evidence="2">
    <location>
        <begin position="405"/>
        <end position="514"/>
    </location>
</feature>
<comment type="similarity">
    <text evidence="1">Belongs to the glycosyl hydrolase 79 family.</text>
</comment>
<feature type="region of interest" description="Disordered" evidence="2">
    <location>
        <begin position="1"/>
        <end position="22"/>
    </location>
</feature>
<feature type="compositionally biased region" description="Polar residues" evidence="2">
    <location>
        <begin position="1083"/>
        <end position="1095"/>
    </location>
</feature>
<feature type="compositionally biased region" description="Basic and acidic residues" evidence="2">
    <location>
        <begin position="1106"/>
        <end position="1163"/>
    </location>
</feature>
<organism evidence="3 4">
    <name type="scientific">Chara braunii</name>
    <name type="common">Braun's stonewort</name>
    <dbReference type="NCBI Taxonomy" id="69332"/>
    <lineage>
        <taxon>Eukaryota</taxon>
        <taxon>Viridiplantae</taxon>
        <taxon>Streptophyta</taxon>
        <taxon>Charophyceae</taxon>
        <taxon>Charales</taxon>
        <taxon>Characeae</taxon>
        <taxon>Chara</taxon>
    </lineage>
</organism>
<feature type="compositionally biased region" description="Low complexity" evidence="2">
    <location>
        <begin position="61"/>
        <end position="70"/>
    </location>
</feature>
<feature type="compositionally biased region" description="Basic residues" evidence="2">
    <location>
        <begin position="208"/>
        <end position="218"/>
    </location>
</feature>
<feature type="region of interest" description="Disordered" evidence="2">
    <location>
        <begin position="1072"/>
        <end position="1270"/>
    </location>
</feature>
<feature type="compositionally biased region" description="Gly residues" evidence="2">
    <location>
        <begin position="1"/>
        <end position="16"/>
    </location>
</feature>
<feature type="compositionally biased region" description="Acidic residues" evidence="2">
    <location>
        <begin position="426"/>
        <end position="435"/>
    </location>
</feature>
<evidence type="ECO:0000256" key="1">
    <source>
        <dbReference type="ARBA" id="ARBA00009800"/>
    </source>
</evidence>
<feature type="compositionally biased region" description="Gly residues" evidence="2">
    <location>
        <begin position="71"/>
        <end position="85"/>
    </location>
</feature>
<evidence type="ECO:0000256" key="2">
    <source>
        <dbReference type="SAM" id="MobiDB-lite"/>
    </source>
</evidence>
<dbReference type="Gene3D" id="3.20.20.80">
    <property type="entry name" value="Glycosidases"/>
    <property type="match status" value="1"/>
</dbReference>
<dbReference type="Proteomes" id="UP000265515">
    <property type="component" value="Unassembled WGS sequence"/>
</dbReference>
<sequence length="1270" mass="135495">MVVGGSCQGYDGGNGTYGRPQRLGVTEGEEAALMSGRVERGGGGGGGRAGAVTSTAVDCGGAAATTSSSSGGRGGDGGDGGGGRDGSPAAAAGGESGVLRSRGGGCLCARSGGAQRRSSDFFRVAGSNGGAVAPEADGRSRVFRGNGGGGAAAAATGYTLPAAAGRSLMEEAAARTSSAAGAGLGPDSVSAAAMSNGGGGGVGVQVPMHHHHPHHHHSAIATAAAAATGTGMGVLGVVNPSAAMAPPGRHHLAPAPVAAVAAMEALTRGRRRRTGMGGPCIGFATRARGVQYAPQCTVCIQLRLWRAWFCVFLVCLMLLSLNSILTSRARPSIAVTSRAGYGGRCSGKRDEAMRQLQALQRQEGEGNQHLFLKSDVKGDHNLLVENDSKHTKRWRRGVTPKKEKAIVVLPRAIDGPRPFTWNSNEDKDEDNDDSEDNIKNDNPRGSAWTMTRGQSSNWDVRDGRGGGKEDDDEEEEEEEEERGGGGGGGRGGGRRELWQRQDGNGGDGLKEGKVGGGKVVVALELQVEVGRPQSVTGDHFLCATLDWWPPDKCSYGRCSWGNASILNLDLSSKRLLKVVSALSPLVLRIGGTLEDRIVYDMRGGEEKGGRKEGGGRDDEDGRNCPQLKRDPSHRSGYTKGCLTKRRWDDINAFSKRAGCKLVFGLNALSGRDGCSRDCAQQERQRWGRRPGVRKAEGSWDPSNARSLLEYTSRQGYEIWAWELGNELSGRQAIVSKVSAKQYAEDVRRLRELINELWSSPKSDDHSRSDGEPEGGPGVRNSTDDGSPTDPRGGPIYTSSEEEAKRNGTPIVHQLSALRQQEGRELIGSQSWYNRGRRGGEGGGGSGGEEFLKDAKFLVDFASLTSPDIIDGVSYHSYDLGAGNDPKLAEKVMSAAKASAMAASAQAVGFQVKANAPWAQLWQGETGGAYNSGQAGVTDTFMSAFWYLNYTAATAANGHNAFCRQTLVGGNYGLLEVGTFDPNPDYYAALLWRRLMGTQALAVRTMTAIAKSSRAMEMTATNTDMSAGNTAGGTAGGEGGGGGGAVGGGGGGGKGKSFDDLKAYAHCHHNSSWNRKGTIESRNEASGSRSETSWNRNGPIGNPNETSSRRDETSWNRDKTSWDRDETSWDRDETCGDREETSRDRDETSGDRDETSRDRDETTRRSFLTSGHSQLQDWERLSDRSGANAENNKEEEDDKAEESEEEEGEEEEEEEEEDKEEGEVLGAFLNPDRPADVIYPITTKRRKTTKQRKGGRRRMRRRRRRRRLEPS</sequence>
<dbReference type="SUPFAM" id="SSF51445">
    <property type="entry name" value="(Trans)glycosidases"/>
    <property type="match status" value="1"/>
</dbReference>
<feature type="compositionally biased region" description="Polar residues" evidence="2">
    <location>
        <begin position="1166"/>
        <end position="1175"/>
    </location>
</feature>
<dbReference type="EMBL" id="BFEA01000099">
    <property type="protein sequence ID" value="GBG68394.1"/>
    <property type="molecule type" value="Genomic_DNA"/>
</dbReference>
<dbReference type="Gramene" id="GBG68394">
    <property type="protein sequence ID" value="GBG68394"/>
    <property type="gene ID" value="CBR_g2938"/>
</dbReference>
<feature type="region of interest" description="Disordered" evidence="2">
    <location>
        <begin position="191"/>
        <end position="222"/>
    </location>
</feature>
<dbReference type="GO" id="GO:0016020">
    <property type="term" value="C:membrane"/>
    <property type="evidence" value="ECO:0007669"/>
    <property type="project" value="InterPro"/>
</dbReference>
<dbReference type="InterPro" id="IPR017853">
    <property type="entry name" value="GH"/>
</dbReference>
<feature type="region of interest" description="Disordered" evidence="2">
    <location>
        <begin position="759"/>
        <end position="808"/>
    </location>
</feature>
<dbReference type="PANTHER" id="PTHR14363:SF17">
    <property type="entry name" value="HEPARANASE-LIKE PROTEIN 3"/>
    <property type="match status" value="1"/>
</dbReference>
<gene>
    <name evidence="3" type="ORF">CBR_g2938</name>
</gene>
<feature type="region of interest" description="Disordered" evidence="2">
    <location>
        <begin position="61"/>
        <end position="97"/>
    </location>
</feature>
<name>A0A388KEB0_CHABU</name>
<dbReference type="GO" id="GO:0004566">
    <property type="term" value="F:beta-glucuronidase activity"/>
    <property type="evidence" value="ECO:0007669"/>
    <property type="project" value="TreeGrafter"/>
</dbReference>
<reference evidence="3 4" key="1">
    <citation type="journal article" date="2018" name="Cell">
        <title>The Chara Genome: Secondary Complexity and Implications for Plant Terrestrialization.</title>
        <authorList>
            <person name="Nishiyama T."/>
            <person name="Sakayama H."/>
            <person name="Vries J.D."/>
            <person name="Buschmann H."/>
            <person name="Saint-Marcoux D."/>
            <person name="Ullrich K.K."/>
            <person name="Haas F.B."/>
            <person name="Vanderstraeten L."/>
            <person name="Becker D."/>
            <person name="Lang D."/>
            <person name="Vosolsobe S."/>
            <person name="Rombauts S."/>
            <person name="Wilhelmsson P.K.I."/>
            <person name="Janitza P."/>
            <person name="Kern R."/>
            <person name="Heyl A."/>
            <person name="Rumpler F."/>
            <person name="Villalobos L.I.A.C."/>
            <person name="Clay J.M."/>
            <person name="Skokan R."/>
            <person name="Toyoda A."/>
            <person name="Suzuki Y."/>
            <person name="Kagoshima H."/>
            <person name="Schijlen E."/>
            <person name="Tajeshwar N."/>
            <person name="Catarino B."/>
            <person name="Hetherington A.J."/>
            <person name="Saltykova A."/>
            <person name="Bonnot C."/>
            <person name="Breuninger H."/>
            <person name="Symeonidi A."/>
            <person name="Radhakrishnan G.V."/>
            <person name="Van Nieuwerburgh F."/>
            <person name="Deforce D."/>
            <person name="Chang C."/>
            <person name="Karol K.G."/>
            <person name="Hedrich R."/>
            <person name="Ulvskov P."/>
            <person name="Glockner G."/>
            <person name="Delwiche C.F."/>
            <person name="Petrasek J."/>
            <person name="Van de Peer Y."/>
            <person name="Friml J."/>
            <person name="Beilby M."/>
            <person name="Dolan L."/>
            <person name="Kohara Y."/>
            <person name="Sugano S."/>
            <person name="Fujiyama A."/>
            <person name="Delaux P.-M."/>
            <person name="Quint M."/>
            <person name="TheiBen G."/>
            <person name="Hagemann M."/>
            <person name="Harholt J."/>
            <person name="Dunand C."/>
            <person name="Zachgo S."/>
            <person name="Langdale J."/>
            <person name="Maumus F."/>
            <person name="Straeten D.V.D."/>
            <person name="Gould S.B."/>
            <person name="Rensing S.A."/>
        </authorList>
    </citation>
    <scope>NUCLEOTIDE SEQUENCE [LARGE SCALE GENOMIC DNA]</scope>
    <source>
        <strain evidence="3 4">S276</strain>
    </source>
</reference>
<evidence type="ECO:0000313" key="4">
    <source>
        <dbReference type="Proteomes" id="UP000265515"/>
    </source>
</evidence>
<keyword evidence="4" id="KW-1185">Reference proteome</keyword>
<accession>A0A388KEB0</accession>